<comment type="caution">
    <text evidence="3">The sequence shown here is derived from an EMBL/GenBank/DDBJ whole genome shotgun (WGS) entry which is preliminary data.</text>
</comment>
<feature type="domain" description="ABC-type glycine betaine transport system substrate-binding" evidence="2">
    <location>
        <begin position="41"/>
        <end position="305"/>
    </location>
</feature>
<keyword evidence="1" id="KW-0732">Signal</keyword>
<keyword evidence="4" id="KW-1185">Reference proteome</keyword>
<dbReference type="Gene3D" id="3.40.190.120">
    <property type="entry name" value="Osmoprotection protein (prox), domain 2"/>
    <property type="match status" value="1"/>
</dbReference>
<dbReference type="SUPFAM" id="SSF53850">
    <property type="entry name" value="Periplasmic binding protein-like II"/>
    <property type="match status" value="1"/>
</dbReference>
<dbReference type="Proteomes" id="UP001151071">
    <property type="component" value="Unassembled WGS sequence"/>
</dbReference>
<evidence type="ECO:0000256" key="1">
    <source>
        <dbReference type="SAM" id="SignalP"/>
    </source>
</evidence>
<protein>
    <recommendedName>
        <fullName evidence="2">ABC-type glycine betaine transport system substrate-binding domain-containing protein</fullName>
    </recommendedName>
</protein>
<dbReference type="Pfam" id="PF04069">
    <property type="entry name" value="OpuAC"/>
    <property type="match status" value="1"/>
</dbReference>
<proteinExistence type="predicted"/>
<feature type="signal peptide" evidence="1">
    <location>
        <begin position="1"/>
        <end position="26"/>
    </location>
</feature>
<dbReference type="AlphaFoldDB" id="A0A9X3Z2R9"/>
<dbReference type="GO" id="GO:0043190">
    <property type="term" value="C:ATP-binding cassette (ABC) transporter complex"/>
    <property type="evidence" value="ECO:0007669"/>
    <property type="project" value="InterPro"/>
</dbReference>
<dbReference type="InterPro" id="IPR007210">
    <property type="entry name" value="ABC_Gly_betaine_transp_sub-bd"/>
</dbReference>
<dbReference type="EMBL" id="JAPYYP010000005">
    <property type="protein sequence ID" value="MDA5107900.1"/>
    <property type="molecule type" value="Genomic_DNA"/>
</dbReference>
<dbReference type="RefSeq" id="WP_271139673.1">
    <property type="nucleotide sequence ID" value="NZ_JAPYYP010000005.1"/>
</dbReference>
<dbReference type="Gene3D" id="3.40.190.10">
    <property type="entry name" value="Periplasmic binding protein-like II"/>
    <property type="match status" value="1"/>
</dbReference>
<gene>
    <name evidence="3" type="ORF">O3V59_05990</name>
</gene>
<accession>A0A9X3Z2R9</accession>
<evidence type="ECO:0000313" key="3">
    <source>
        <dbReference type="EMBL" id="MDA5107900.1"/>
    </source>
</evidence>
<evidence type="ECO:0000313" key="4">
    <source>
        <dbReference type="Proteomes" id="UP001151071"/>
    </source>
</evidence>
<organism evidence="3 4">
    <name type="scientific">Brevibacillus thermoruber</name>
    <dbReference type="NCBI Taxonomy" id="33942"/>
    <lineage>
        <taxon>Bacteria</taxon>
        <taxon>Bacillati</taxon>
        <taxon>Bacillota</taxon>
        <taxon>Bacilli</taxon>
        <taxon>Bacillales</taxon>
        <taxon>Paenibacillaceae</taxon>
        <taxon>Brevibacillus</taxon>
    </lineage>
</organism>
<reference evidence="3" key="1">
    <citation type="submission" date="2022-12" db="EMBL/GenBank/DDBJ databases">
        <title>Draft genome sequence of the thermophilic strain Brevibacillus thermoruber HT42, isolated from Los Humeros, Puebla, Mexico, with biotechnological potential.</title>
        <authorList>
            <person name="Lara Sanchez J."/>
            <person name="Solis Palacios R."/>
            <person name="Bustos Baena A.S."/>
            <person name="Ruz Baez A.E."/>
            <person name="Espinosa Luna G."/>
            <person name="Oliart Ros R.M."/>
        </authorList>
    </citation>
    <scope>NUCLEOTIDE SEQUENCE</scope>
    <source>
        <strain evidence="3">HT42</strain>
    </source>
</reference>
<sequence>MRRLAFIAVGTALFGALLAVSLPREAAAPVSPEKPSRPAPTITVGAKSLTEQYLLMKMTSIVLRWHGYDVNEMVFLDSPAVRSAMEAGVVDLYWEYTSTARLYYHKQKPIYDPDTAWKAVAEEDKRKGISWFPRSEFNSSWAVMVREDVAKKWGISSISDLVEYVRTRNPRLKLATNEEFLHREDGMQRLRDLYDLSLPDGQVMAVDSGLLPQAVKESRVDAAVGMASDPRIKEAHLIVLEDDKHAFPPYHASPVVLGETLKKYPELQTLIEPIRIRITQENMLDLMYQVDILHKDVTKTAYEFLVGQRIIQPLN</sequence>
<feature type="chain" id="PRO_5040991771" description="ABC-type glycine betaine transport system substrate-binding domain-containing protein" evidence="1">
    <location>
        <begin position="27"/>
        <end position="315"/>
    </location>
</feature>
<name>A0A9X3Z2R9_9BACL</name>
<evidence type="ECO:0000259" key="2">
    <source>
        <dbReference type="Pfam" id="PF04069"/>
    </source>
</evidence>
<dbReference type="GO" id="GO:0022857">
    <property type="term" value="F:transmembrane transporter activity"/>
    <property type="evidence" value="ECO:0007669"/>
    <property type="project" value="InterPro"/>
</dbReference>